<accession>A0A7C8MC74</accession>
<evidence type="ECO:0000313" key="1">
    <source>
        <dbReference type="EMBL" id="KAF2872995.1"/>
    </source>
</evidence>
<protein>
    <submittedName>
        <fullName evidence="1">Uncharacterized protein</fullName>
    </submittedName>
</protein>
<reference evidence="1 2" key="1">
    <citation type="submission" date="2020-01" db="EMBL/GenBank/DDBJ databases">
        <authorList>
            <consortium name="DOE Joint Genome Institute"/>
            <person name="Haridas S."/>
            <person name="Albert R."/>
            <person name="Binder M."/>
            <person name="Bloem J."/>
            <person name="Labutti K."/>
            <person name="Salamov A."/>
            <person name="Andreopoulos B."/>
            <person name="Baker S.E."/>
            <person name="Barry K."/>
            <person name="Bills G."/>
            <person name="Bluhm B.H."/>
            <person name="Cannon C."/>
            <person name="Castanera R."/>
            <person name="Culley D.E."/>
            <person name="Daum C."/>
            <person name="Ezra D."/>
            <person name="Gonzalez J.B."/>
            <person name="Henrissat B."/>
            <person name="Kuo A."/>
            <person name="Liang C."/>
            <person name="Lipzen A."/>
            <person name="Lutzoni F."/>
            <person name="Magnuson J."/>
            <person name="Mondo S."/>
            <person name="Nolan M."/>
            <person name="Ohm R."/>
            <person name="Pangilinan J."/>
            <person name="Park H.-J.H."/>
            <person name="Ramirez L."/>
            <person name="Alfaro M."/>
            <person name="Sun H."/>
            <person name="Tritt A."/>
            <person name="Yoshinaga Y."/>
            <person name="Zwiers L.-H.L."/>
            <person name="Turgeon B.G."/>
            <person name="Goodwin S.B."/>
            <person name="Spatafora J.W."/>
            <person name="Crous P.W."/>
            <person name="Grigoriev I.V."/>
        </authorList>
    </citation>
    <scope>NUCLEOTIDE SEQUENCE [LARGE SCALE GENOMIC DNA]</scope>
    <source>
        <strain evidence="1 2">CBS 611.86</strain>
    </source>
</reference>
<dbReference type="Proteomes" id="UP000481861">
    <property type="component" value="Unassembled WGS sequence"/>
</dbReference>
<organism evidence="1 2">
    <name type="scientific">Massariosphaeria phaeospora</name>
    <dbReference type="NCBI Taxonomy" id="100035"/>
    <lineage>
        <taxon>Eukaryota</taxon>
        <taxon>Fungi</taxon>
        <taxon>Dikarya</taxon>
        <taxon>Ascomycota</taxon>
        <taxon>Pezizomycotina</taxon>
        <taxon>Dothideomycetes</taxon>
        <taxon>Pleosporomycetidae</taxon>
        <taxon>Pleosporales</taxon>
        <taxon>Pleosporales incertae sedis</taxon>
        <taxon>Massariosphaeria</taxon>
    </lineage>
</organism>
<name>A0A7C8MC74_9PLEO</name>
<dbReference type="EMBL" id="JAADJZ010000008">
    <property type="protein sequence ID" value="KAF2872995.1"/>
    <property type="molecule type" value="Genomic_DNA"/>
</dbReference>
<evidence type="ECO:0000313" key="2">
    <source>
        <dbReference type="Proteomes" id="UP000481861"/>
    </source>
</evidence>
<gene>
    <name evidence="1" type="ORF">BDV95DRAFT_568516</name>
</gene>
<dbReference type="AlphaFoldDB" id="A0A7C8MC74"/>
<comment type="caution">
    <text evidence="1">The sequence shown here is derived from an EMBL/GenBank/DDBJ whole genome shotgun (WGS) entry which is preliminary data.</text>
</comment>
<keyword evidence="2" id="KW-1185">Reference proteome</keyword>
<sequence length="165" mass="18034">MHCRGRAGASGILLANSTTRPDNPLCRERCMIFRQTDIRCSPFQATWDNLLTRVPTVPQRPCRNKLNARRHLPTSDSLGLGSLESGVLAVAITVPARAAFVEAGPMPLSPPRGIGKASLPTRFQLEPSCGVLGRSCNLLLSQRNIIDNDMPAVWFYANLSSHRVT</sequence>
<proteinExistence type="predicted"/>